<proteinExistence type="predicted"/>
<dbReference type="InterPro" id="IPR036397">
    <property type="entry name" value="RNaseH_sf"/>
</dbReference>
<dbReference type="OrthoDB" id="9971063at2759"/>
<dbReference type="Gene3D" id="3.30.420.10">
    <property type="entry name" value="Ribonuclease H-like superfamily/Ribonuclease H"/>
    <property type="match status" value="1"/>
</dbReference>
<comment type="caution">
    <text evidence="1">The sequence shown here is derived from an EMBL/GenBank/DDBJ whole genome shotgun (WGS) entry which is preliminary data.</text>
</comment>
<dbReference type="EMBL" id="BGPR01003757">
    <property type="protein sequence ID" value="GBM92027.1"/>
    <property type="molecule type" value="Genomic_DNA"/>
</dbReference>
<organism evidence="1 2">
    <name type="scientific">Araneus ventricosus</name>
    <name type="common">Orbweaver spider</name>
    <name type="synonym">Epeira ventricosa</name>
    <dbReference type="NCBI Taxonomy" id="182803"/>
    <lineage>
        <taxon>Eukaryota</taxon>
        <taxon>Metazoa</taxon>
        <taxon>Ecdysozoa</taxon>
        <taxon>Arthropoda</taxon>
        <taxon>Chelicerata</taxon>
        <taxon>Arachnida</taxon>
        <taxon>Araneae</taxon>
        <taxon>Araneomorphae</taxon>
        <taxon>Entelegynae</taxon>
        <taxon>Araneoidea</taxon>
        <taxon>Araneidae</taxon>
        <taxon>Araneus</taxon>
    </lineage>
</organism>
<evidence type="ECO:0000313" key="1">
    <source>
        <dbReference type="EMBL" id="GBM92027.1"/>
    </source>
</evidence>
<accession>A0A4Y2JQ40</accession>
<name>A0A4Y2JQ40_ARAVE</name>
<keyword evidence="2" id="KW-1185">Reference proteome</keyword>
<reference evidence="1 2" key="1">
    <citation type="journal article" date="2019" name="Sci. Rep.">
        <title>Orb-weaving spider Araneus ventricosus genome elucidates the spidroin gene catalogue.</title>
        <authorList>
            <person name="Kono N."/>
            <person name="Nakamura H."/>
            <person name="Ohtoshi R."/>
            <person name="Moran D.A.P."/>
            <person name="Shinohara A."/>
            <person name="Yoshida Y."/>
            <person name="Fujiwara M."/>
            <person name="Mori M."/>
            <person name="Tomita M."/>
            <person name="Arakawa K."/>
        </authorList>
    </citation>
    <scope>NUCLEOTIDE SEQUENCE [LARGE SCALE GENOMIC DNA]</scope>
</reference>
<dbReference type="PANTHER" id="PTHR47326">
    <property type="entry name" value="TRANSPOSABLE ELEMENT TC3 TRANSPOSASE-LIKE PROTEIN"/>
    <property type="match status" value="1"/>
</dbReference>
<sequence>MTINESCYSFGMRFGDNWLGPYAAPLQTANSQPGDHKMKFPLVLPSRESVRWIPGQTLCCIPPSKSNSGTYGSNMTVRLRLKTSSVKQYPVEEFGEQIIGYGGFQEWSPRSPDMTPMDFFLWGYLKQHVYVTSPPTLQDLQRHITDACVNVTPALLHRVQREVQARVQMCIVADREKFKHRK</sequence>
<gene>
    <name evidence="1" type="ORF">AVEN_5491_1</name>
</gene>
<dbReference type="Proteomes" id="UP000499080">
    <property type="component" value="Unassembled WGS sequence"/>
</dbReference>
<dbReference type="PANTHER" id="PTHR47326:SF1">
    <property type="entry name" value="HTH PSQ-TYPE DOMAIN-CONTAINING PROTEIN"/>
    <property type="match status" value="1"/>
</dbReference>
<dbReference type="AlphaFoldDB" id="A0A4Y2JQ40"/>
<evidence type="ECO:0000313" key="2">
    <source>
        <dbReference type="Proteomes" id="UP000499080"/>
    </source>
</evidence>
<dbReference type="GO" id="GO:0003676">
    <property type="term" value="F:nucleic acid binding"/>
    <property type="evidence" value="ECO:0007669"/>
    <property type="project" value="InterPro"/>
</dbReference>
<protein>
    <submittedName>
        <fullName evidence="1">Uncharacterized protein</fullName>
    </submittedName>
</protein>